<dbReference type="InterPro" id="IPR003856">
    <property type="entry name" value="LPS_length_determ_N"/>
</dbReference>
<protein>
    <submittedName>
        <fullName evidence="9">Lipopolysaccharide biosynthesis protein</fullName>
    </submittedName>
</protein>
<dbReference type="OrthoDB" id="781284at2"/>
<proteinExistence type="predicted"/>
<evidence type="ECO:0000313" key="9">
    <source>
        <dbReference type="EMBL" id="AKP54204.1"/>
    </source>
</evidence>
<evidence type="ECO:0000313" key="10">
    <source>
        <dbReference type="Proteomes" id="UP000036520"/>
    </source>
</evidence>
<evidence type="ECO:0000256" key="4">
    <source>
        <dbReference type="ARBA" id="ARBA00022989"/>
    </source>
</evidence>
<evidence type="ECO:0000256" key="7">
    <source>
        <dbReference type="SAM" id="Phobius"/>
    </source>
</evidence>
<keyword evidence="5 7" id="KW-0472">Membrane</keyword>
<keyword evidence="3 7" id="KW-0812">Transmembrane</keyword>
<feature type="transmembrane region" description="Helical" evidence="7">
    <location>
        <begin position="466"/>
        <end position="490"/>
    </location>
</feature>
<evidence type="ECO:0000256" key="5">
    <source>
        <dbReference type="ARBA" id="ARBA00023136"/>
    </source>
</evidence>
<dbReference type="Pfam" id="PF02706">
    <property type="entry name" value="Wzz"/>
    <property type="match status" value="1"/>
</dbReference>
<feature type="coiled-coil region" evidence="6">
    <location>
        <begin position="326"/>
        <end position="353"/>
    </location>
</feature>
<dbReference type="GO" id="GO:0005886">
    <property type="term" value="C:plasma membrane"/>
    <property type="evidence" value="ECO:0007669"/>
    <property type="project" value="UniProtKB-SubCell"/>
</dbReference>
<evidence type="ECO:0000256" key="1">
    <source>
        <dbReference type="ARBA" id="ARBA00004651"/>
    </source>
</evidence>
<name>A0A0H4PJ99_9BACT</name>
<dbReference type="PANTHER" id="PTHR32309:SF13">
    <property type="entry name" value="FERRIC ENTEROBACTIN TRANSPORT PROTEIN FEPE"/>
    <property type="match status" value="1"/>
</dbReference>
<evidence type="ECO:0000256" key="2">
    <source>
        <dbReference type="ARBA" id="ARBA00022475"/>
    </source>
</evidence>
<feature type="transmembrane region" description="Helical" evidence="7">
    <location>
        <begin position="15"/>
        <end position="32"/>
    </location>
</feature>
<dbReference type="STRING" id="320787.CA2015_4882"/>
<dbReference type="PANTHER" id="PTHR32309">
    <property type="entry name" value="TYROSINE-PROTEIN KINASE"/>
    <property type="match status" value="1"/>
</dbReference>
<feature type="domain" description="Polysaccharide chain length determinant N-terminal" evidence="8">
    <location>
        <begin position="3"/>
        <end position="88"/>
    </location>
</feature>
<organism evidence="9 10">
    <name type="scientific">Cyclobacterium amurskyense</name>
    <dbReference type="NCBI Taxonomy" id="320787"/>
    <lineage>
        <taxon>Bacteria</taxon>
        <taxon>Pseudomonadati</taxon>
        <taxon>Bacteroidota</taxon>
        <taxon>Cytophagia</taxon>
        <taxon>Cytophagales</taxon>
        <taxon>Cyclobacteriaceae</taxon>
        <taxon>Cyclobacterium</taxon>
    </lineage>
</organism>
<evidence type="ECO:0000256" key="6">
    <source>
        <dbReference type="SAM" id="Coils"/>
    </source>
</evidence>
<gene>
    <name evidence="9" type="ORF">CA2015_4882</name>
</gene>
<sequence>MTIKQIIRLLWKNKFWIFLTPIFVAIGVFFLTQDLPRVYESSTLVFTNPTSDRGATDGGVVRMDFYTSNNLFDNLTLIVKSRKTVTEASLKLLAKHLALPEQKDEVLCIEAYQDLKSHIPAPIWEKLVVTNDEEKTLQNILQNIEEHDNSPIEYLLREHEYYSVNKIIERLSVSRKFSSDMMEIKYSTNDAGICYYTLKILAESFMSGYSNMKELENTNTIAYFQNQLNIAQNKLRKAEENLKGFMTDNRILNYYEQGKYLDIAKLEHDQDEERSRRLLSGTGYNLEQIEEMFENFDERQVIIENISKLQDQIVTRNLKIQGLSVLENQNLQIENIQKEIDGLEKEIKELSDLLFKNSNSIQGVQRETILDQWLTLKISYEEQKQALDVMKTRKSYLLDKIDEFAPLGAELKKLEREVSVNEEQYLSILHGLNMAYLQKYDLEMSATQKLIDEPFYPKTPQASKRMLMVIGGMLGTGGLVLTVVLLSFFLDSSIKSGKRATELTSLPVAGGWIMEKDIPKNVYLDILQNNLIKQFYNNLSMHFSNSGQKTLLFYSHQNGEGKTFLLQFFAKELLQQNRSVIYCGNKEDVEKMPCETLVMDINSISNPEKETQFWEDRLTNLPHEFILIELPNTNVKPVNYPLINKANALVKVTDAGRKWKSSDAYFNDSLNEMIKIPHLIWLNKMEGDELEDINGEIPRKRSKIRTKLKQLLS</sequence>
<feature type="coiled-coil region" evidence="6">
    <location>
        <begin position="221"/>
        <end position="248"/>
    </location>
</feature>
<dbReference type="GO" id="GO:0004713">
    <property type="term" value="F:protein tyrosine kinase activity"/>
    <property type="evidence" value="ECO:0007669"/>
    <property type="project" value="TreeGrafter"/>
</dbReference>
<evidence type="ECO:0000256" key="3">
    <source>
        <dbReference type="ARBA" id="ARBA00022692"/>
    </source>
</evidence>
<keyword evidence="4 7" id="KW-1133">Transmembrane helix</keyword>
<dbReference type="InterPro" id="IPR050445">
    <property type="entry name" value="Bact_polysacc_biosynth/exp"/>
</dbReference>
<keyword evidence="2" id="KW-1003">Cell membrane</keyword>
<comment type="subcellular location">
    <subcellularLocation>
        <location evidence="1">Cell membrane</location>
        <topology evidence="1">Multi-pass membrane protein</topology>
    </subcellularLocation>
</comment>
<evidence type="ECO:0000259" key="8">
    <source>
        <dbReference type="Pfam" id="PF02706"/>
    </source>
</evidence>
<dbReference type="Proteomes" id="UP000036520">
    <property type="component" value="Chromosome"/>
</dbReference>
<keyword evidence="6" id="KW-0175">Coiled coil</keyword>
<reference evidence="9 10" key="1">
    <citation type="submission" date="2015-07" db="EMBL/GenBank/DDBJ databases">
        <authorList>
            <person name="Kim K.M."/>
        </authorList>
    </citation>
    <scope>NUCLEOTIDE SEQUENCE [LARGE SCALE GENOMIC DNA]</scope>
    <source>
        <strain evidence="9 10">KCTC 12363</strain>
    </source>
</reference>
<dbReference type="AlphaFoldDB" id="A0A0H4PJ99"/>
<dbReference type="EMBL" id="CP012040">
    <property type="protein sequence ID" value="AKP54204.1"/>
    <property type="molecule type" value="Genomic_DNA"/>
</dbReference>
<keyword evidence="10" id="KW-1185">Reference proteome</keyword>
<dbReference type="RefSeq" id="WP_048644213.1">
    <property type="nucleotide sequence ID" value="NZ_CP012040.1"/>
</dbReference>
<dbReference type="KEGG" id="camu:CA2015_4882"/>
<accession>A0A0H4PJ99</accession>